<dbReference type="Gene3D" id="3.90.320.10">
    <property type="match status" value="1"/>
</dbReference>
<evidence type="ECO:0000313" key="12">
    <source>
        <dbReference type="Proteomes" id="UP000287853"/>
    </source>
</evidence>
<evidence type="ECO:0000256" key="3">
    <source>
        <dbReference type="ARBA" id="ARBA00022763"/>
    </source>
</evidence>
<dbReference type="AlphaFoldDB" id="A0A3S3SQ14"/>
<evidence type="ECO:0000256" key="6">
    <source>
        <dbReference type="ARBA" id="ARBA00022839"/>
    </source>
</evidence>
<dbReference type="Pfam" id="PF13361">
    <property type="entry name" value="UvrD_C"/>
    <property type="match status" value="1"/>
</dbReference>
<keyword evidence="1" id="KW-0540">Nuclease</keyword>
<keyword evidence="9" id="KW-0234">DNA repair</keyword>
<keyword evidence="6" id="KW-0269">Exonuclease</keyword>
<dbReference type="Proteomes" id="UP000287853">
    <property type="component" value="Unassembled WGS sequence"/>
</dbReference>
<dbReference type="InterPro" id="IPR000212">
    <property type="entry name" value="DNA_helicase_UvrD/REP"/>
</dbReference>
<keyword evidence="5" id="KW-0347">Helicase</keyword>
<evidence type="ECO:0000256" key="2">
    <source>
        <dbReference type="ARBA" id="ARBA00022741"/>
    </source>
</evidence>
<dbReference type="GO" id="GO:0008854">
    <property type="term" value="F:exodeoxyribonuclease V activity"/>
    <property type="evidence" value="ECO:0007669"/>
    <property type="project" value="UniProtKB-EC"/>
</dbReference>
<evidence type="ECO:0000256" key="1">
    <source>
        <dbReference type="ARBA" id="ARBA00022722"/>
    </source>
</evidence>
<dbReference type="GO" id="GO:0005524">
    <property type="term" value="F:ATP binding"/>
    <property type="evidence" value="ECO:0007669"/>
    <property type="project" value="UniProtKB-KW"/>
</dbReference>
<protein>
    <submittedName>
        <fullName evidence="11">Exodeoxyribonuclease V, beta subunit</fullName>
        <ecNumber evidence="11">3.1.11.5</ecNumber>
    </submittedName>
</protein>
<dbReference type="EMBL" id="MTKO01000033">
    <property type="protein sequence ID" value="RWX47517.1"/>
    <property type="molecule type" value="Genomic_DNA"/>
</dbReference>
<evidence type="ECO:0000256" key="4">
    <source>
        <dbReference type="ARBA" id="ARBA00022801"/>
    </source>
</evidence>
<evidence type="ECO:0000259" key="10">
    <source>
        <dbReference type="PROSITE" id="PS51217"/>
    </source>
</evidence>
<feature type="domain" description="UvrD-like helicase C-terminal" evidence="10">
    <location>
        <begin position="1"/>
        <end position="193"/>
    </location>
</feature>
<dbReference type="GO" id="GO:0000725">
    <property type="term" value="P:recombinational repair"/>
    <property type="evidence" value="ECO:0007669"/>
    <property type="project" value="TreeGrafter"/>
</dbReference>
<dbReference type="CDD" id="cd22352">
    <property type="entry name" value="RecB_C-like"/>
    <property type="match status" value="1"/>
</dbReference>
<evidence type="ECO:0000256" key="5">
    <source>
        <dbReference type="ARBA" id="ARBA00022806"/>
    </source>
</evidence>
<proteinExistence type="predicted"/>
<sequence length="648" mass="73275">MLVRTHAEADLVRKELSALSITSVSFSQESVFSGKEARQLLTVMTSLNDLSDSALVRTALVTELFGYTAERLDNLRNDEQEWEEVMFVLARYRRTWQQQGVIPMLQKLLKDQQTVSRLHAAPSGERMLTNFLHLAELLQAESRYRFGVHGANALLRWFSDQIHSPEKHAENQQLRLESDENLVKIVTIHKSKGMEYPVVFLPFLWAARPCSDKRPLSFHRPGHPDTLCLDLGSGEDEHFLLAEKERLAEDLRLLYVAVTRARACCFFCWGRVSKMEDSALCYLLHGGLPDPDQLLTDLDRLNRLDNGTGMLALKPFPESFFPPNLNNTDSEAKLISPAFKGQIDTRWRLTSYSGLIAALDSDAPHDTVHVSIMQPERPDYDEVTASDSVKQNGLPEPPVLDTFRFPKGAAAGTCLHAILEKISFTDPTGHEAVIGAELARAGFDQSWLPVVGSWMEDILNTGLKVKQDEEIFFLSAVQDNDRVNEMAFYFPLLAMRLDRFNQVLEEFSYPPLPNQHEVLEGLMVGFIDLVFSVNGRYYLADYKSNYLGDSPSDYQQEQLGTAMLDHRYDLQYLIYTLALHRFLKGRIRGYTYDEHFGGALYLFLRGLHPENEVGTGVFTTRPPFALIEALDQVVGLTGSSSPSMALEK</sequence>
<keyword evidence="12" id="KW-1185">Reference proteome</keyword>
<evidence type="ECO:0000313" key="11">
    <source>
        <dbReference type="EMBL" id="RWX47517.1"/>
    </source>
</evidence>
<keyword evidence="2" id="KW-0547">Nucleotide-binding</keyword>
<dbReference type="Gene3D" id="1.10.486.10">
    <property type="entry name" value="PCRA, domain 4"/>
    <property type="match status" value="1"/>
</dbReference>
<dbReference type="PANTHER" id="PTHR11070">
    <property type="entry name" value="UVRD / RECB / PCRA DNA HELICASE FAMILY MEMBER"/>
    <property type="match status" value="1"/>
</dbReference>
<evidence type="ECO:0000256" key="7">
    <source>
        <dbReference type="ARBA" id="ARBA00022840"/>
    </source>
</evidence>
<dbReference type="PROSITE" id="PS51217">
    <property type="entry name" value="UVRD_HELICASE_CTER"/>
    <property type="match status" value="1"/>
</dbReference>
<gene>
    <name evidence="11" type="primary">recB_2</name>
    <name evidence="11" type="ORF">H206_06331</name>
</gene>
<dbReference type="InterPro" id="IPR038726">
    <property type="entry name" value="PDDEXK_AddAB-type"/>
</dbReference>
<name>A0A3S3SQ14_9BACT</name>
<dbReference type="PANTHER" id="PTHR11070:SF23">
    <property type="entry name" value="RECBCD ENZYME SUBUNIT RECB"/>
    <property type="match status" value="1"/>
</dbReference>
<dbReference type="InterPro" id="IPR027417">
    <property type="entry name" value="P-loop_NTPase"/>
</dbReference>
<keyword evidence="7" id="KW-0067">ATP-binding</keyword>
<keyword evidence="8" id="KW-0238">DNA-binding</keyword>
<dbReference type="GO" id="GO:0003677">
    <property type="term" value="F:DNA binding"/>
    <property type="evidence" value="ECO:0007669"/>
    <property type="project" value="UniProtKB-KW"/>
</dbReference>
<dbReference type="SUPFAM" id="SSF52980">
    <property type="entry name" value="Restriction endonuclease-like"/>
    <property type="match status" value="1"/>
</dbReference>
<accession>A0A3S3SQ14</accession>
<reference evidence="11 12" key="1">
    <citation type="submission" date="2017-01" db="EMBL/GenBank/DDBJ databases">
        <title>The cable genome- insights into the physiology and evolution of filamentous bacteria capable of sulfide oxidation via long distance electron transfer.</title>
        <authorList>
            <person name="Schreiber L."/>
            <person name="Bjerg J.T."/>
            <person name="Boggild A."/>
            <person name="Van De Vossenberg J."/>
            <person name="Meysman F."/>
            <person name="Nielsen L.P."/>
            <person name="Schramm A."/>
            <person name="Kjeldsen K.U."/>
        </authorList>
    </citation>
    <scope>NUCLEOTIDE SEQUENCE [LARGE SCALE GENOMIC DNA]</scope>
    <source>
        <strain evidence="11">MCF</strain>
    </source>
</reference>
<dbReference type="EC" id="3.1.11.5" evidence="11"/>
<dbReference type="Pfam" id="PF12705">
    <property type="entry name" value="PDDEXK_1"/>
    <property type="match status" value="1"/>
</dbReference>
<evidence type="ECO:0000256" key="9">
    <source>
        <dbReference type="ARBA" id="ARBA00023204"/>
    </source>
</evidence>
<dbReference type="Gene3D" id="3.40.50.300">
    <property type="entry name" value="P-loop containing nucleotide triphosphate hydrolases"/>
    <property type="match status" value="1"/>
</dbReference>
<keyword evidence="4 11" id="KW-0378">Hydrolase</keyword>
<keyword evidence="3" id="KW-0227">DNA damage</keyword>
<dbReference type="GO" id="GO:0005829">
    <property type="term" value="C:cytosol"/>
    <property type="evidence" value="ECO:0007669"/>
    <property type="project" value="TreeGrafter"/>
</dbReference>
<organism evidence="11 12">
    <name type="scientific">Candidatus Electrothrix aarhusensis</name>
    <dbReference type="NCBI Taxonomy" id="1859131"/>
    <lineage>
        <taxon>Bacteria</taxon>
        <taxon>Pseudomonadati</taxon>
        <taxon>Thermodesulfobacteriota</taxon>
        <taxon>Desulfobulbia</taxon>
        <taxon>Desulfobulbales</taxon>
        <taxon>Desulfobulbaceae</taxon>
        <taxon>Candidatus Electrothrix</taxon>
    </lineage>
</organism>
<dbReference type="SUPFAM" id="SSF52540">
    <property type="entry name" value="P-loop containing nucleoside triphosphate hydrolases"/>
    <property type="match status" value="1"/>
</dbReference>
<evidence type="ECO:0000256" key="8">
    <source>
        <dbReference type="ARBA" id="ARBA00023125"/>
    </source>
</evidence>
<dbReference type="InterPro" id="IPR011604">
    <property type="entry name" value="PDDEXK-like_dom_sf"/>
</dbReference>
<comment type="caution">
    <text evidence="11">The sequence shown here is derived from an EMBL/GenBank/DDBJ whole genome shotgun (WGS) entry which is preliminary data.</text>
</comment>
<dbReference type="InterPro" id="IPR011335">
    <property type="entry name" value="Restrct_endonuc-II-like"/>
</dbReference>
<dbReference type="GO" id="GO:0009338">
    <property type="term" value="C:exodeoxyribonuclease V complex"/>
    <property type="evidence" value="ECO:0007669"/>
    <property type="project" value="TreeGrafter"/>
</dbReference>
<dbReference type="GO" id="GO:0043138">
    <property type="term" value="F:3'-5' DNA helicase activity"/>
    <property type="evidence" value="ECO:0007669"/>
    <property type="project" value="TreeGrafter"/>
</dbReference>
<dbReference type="InterPro" id="IPR014017">
    <property type="entry name" value="DNA_helicase_UvrD-like_C"/>
</dbReference>